<dbReference type="InterPro" id="IPR000504">
    <property type="entry name" value="RRM_dom"/>
</dbReference>
<evidence type="ECO:0000256" key="1">
    <source>
        <dbReference type="ARBA" id="ARBA00022884"/>
    </source>
</evidence>
<dbReference type="InterPro" id="IPR012677">
    <property type="entry name" value="Nucleotide-bd_a/b_plait_sf"/>
</dbReference>
<dbReference type="Proteomes" id="UP000018144">
    <property type="component" value="Unassembled WGS sequence"/>
</dbReference>
<feature type="domain" description="RRM" evidence="4">
    <location>
        <begin position="16"/>
        <end position="94"/>
    </location>
</feature>
<organism evidence="5 6">
    <name type="scientific">Pyronema omphalodes (strain CBS 100304)</name>
    <name type="common">Pyronema confluens</name>
    <dbReference type="NCBI Taxonomy" id="1076935"/>
    <lineage>
        <taxon>Eukaryota</taxon>
        <taxon>Fungi</taxon>
        <taxon>Dikarya</taxon>
        <taxon>Ascomycota</taxon>
        <taxon>Pezizomycotina</taxon>
        <taxon>Pezizomycetes</taxon>
        <taxon>Pezizales</taxon>
        <taxon>Pyronemataceae</taxon>
        <taxon>Pyronema</taxon>
    </lineage>
</organism>
<dbReference type="OMA" id="ASGMNHE"/>
<feature type="region of interest" description="Disordered" evidence="3">
    <location>
        <begin position="100"/>
        <end position="132"/>
    </location>
</feature>
<dbReference type="PANTHER" id="PTHR23003">
    <property type="entry name" value="RNA RECOGNITION MOTIF RRM DOMAIN CONTAINING PROTEIN"/>
    <property type="match status" value="1"/>
</dbReference>
<evidence type="ECO:0000313" key="5">
    <source>
        <dbReference type="EMBL" id="CCX10636.1"/>
    </source>
</evidence>
<dbReference type="GO" id="GO:0005737">
    <property type="term" value="C:cytoplasm"/>
    <property type="evidence" value="ECO:0007669"/>
    <property type="project" value="TreeGrafter"/>
</dbReference>
<feature type="domain" description="RRM" evidence="4">
    <location>
        <begin position="248"/>
        <end position="325"/>
    </location>
</feature>
<dbReference type="PROSITE" id="PS50102">
    <property type="entry name" value="RRM"/>
    <property type="match status" value="2"/>
</dbReference>
<evidence type="ECO:0000259" key="4">
    <source>
        <dbReference type="PROSITE" id="PS50102"/>
    </source>
</evidence>
<accession>U4L3M1</accession>
<dbReference type="eggNOG" id="KOG4212">
    <property type="taxonomic scope" value="Eukaryota"/>
</dbReference>
<dbReference type="InterPro" id="IPR035979">
    <property type="entry name" value="RBD_domain_sf"/>
</dbReference>
<dbReference type="GO" id="GO:0005634">
    <property type="term" value="C:nucleus"/>
    <property type="evidence" value="ECO:0007669"/>
    <property type="project" value="TreeGrafter"/>
</dbReference>
<dbReference type="SMART" id="SM00360">
    <property type="entry name" value="RRM"/>
    <property type="match status" value="2"/>
</dbReference>
<dbReference type="CDD" id="cd00590">
    <property type="entry name" value="RRM_SF"/>
    <property type="match status" value="1"/>
</dbReference>
<protein>
    <submittedName>
        <fullName evidence="5">Similar to Uncharacterized RNA-binding protein C328.05 acc. no. Q9P3U1</fullName>
    </submittedName>
</protein>
<dbReference type="InterPro" id="IPR050374">
    <property type="entry name" value="RRT5_SRSF_SR"/>
</dbReference>
<dbReference type="Gene3D" id="3.30.70.330">
    <property type="match status" value="2"/>
</dbReference>
<dbReference type="GO" id="GO:0003729">
    <property type="term" value="F:mRNA binding"/>
    <property type="evidence" value="ECO:0007669"/>
    <property type="project" value="TreeGrafter"/>
</dbReference>
<dbReference type="eggNOG" id="KOG0118">
    <property type="taxonomic scope" value="Eukaryota"/>
</dbReference>
<dbReference type="STRING" id="1076935.U4L3M1"/>
<evidence type="ECO:0000256" key="3">
    <source>
        <dbReference type="SAM" id="MobiDB-lite"/>
    </source>
</evidence>
<name>U4L3M1_PYROM</name>
<evidence type="ECO:0000256" key="2">
    <source>
        <dbReference type="PROSITE-ProRule" id="PRU00176"/>
    </source>
</evidence>
<dbReference type="PANTHER" id="PTHR23003:SF3">
    <property type="entry name" value="FI21236P1-RELATED"/>
    <property type="match status" value="1"/>
</dbReference>
<dbReference type="AlphaFoldDB" id="U4L3M1"/>
<dbReference type="GO" id="GO:1990904">
    <property type="term" value="C:ribonucleoprotein complex"/>
    <property type="evidence" value="ECO:0007669"/>
    <property type="project" value="TreeGrafter"/>
</dbReference>
<sequence length="334" mass="38084">MGQAVMQRSASQTERYYILIGNLAWKIRWQDLKDLTRQYSRAVEHAQIYLTPDGRSRGMGWVRIKGREEALKVFDKLNGIEWEGRALILKLGNEHDICPIGDQSIKTPPQTPHKSLHTSPRDTQQERSHQTLSTQAEYYPHVLEGMMYGYPPSPPSPYYCNTNSYGYAFPSPPAAEMGFLYPPMMYPVYTDFQYPLPSPPISENDSPIPFTVHPVQPTTWIDPDTFNVMSVPALVETAPKPTSKTEPRSIHVRNLPYDLTWKELKEHVEPAGKVLRCDVPKGTNGKGKGYGTILFQKQSDADRCLELFNGSSLKGRVMWLRRDKFASRRDTLAH</sequence>
<reference evidence="5 6" key="1">
    <citation type="journal article" date="2013" name="PLoS Genet.">
        <title>The genome and development-dependent transcriptomes of Pyronema confluens: a window into fungal evolution.</title>
        <authorList>
            <person name="Traeger S."/>
            <person name="Altegoer F."/>
            <person name="Freitag M."/>
            <person name="Gabaldon T."/>
            <person name="Kempken F."/>
            <person name="Kumar A."/>
            <person name="Marcet-Houben M."/>
            <person name="Poggeler S."/>
            <person name="Stajich J.E."/>
            <person name="Nowrousian M."/>
        </authorList>
    </citation>
    <scope>NUCLEOTIDE SEQUENCE [LARGE SCALE GENOMIC DNA]</scope>
    <source>
        <strain evidence="6">CBS 100304</strain>
        <tissue evidence="5">Vegetative mycelium</tissue>
    </source>
</reference>
<gene>
    <name evidence="5" type="ORF">PCON_10230</name>
</gene>
<keyword evidence="1 2" id="KW-0694">RNA-binding</keyword>
<dbReference type="SUPFAM" id="SSF54928">
    <property type="entry name" value="RNA-binding domain, RBD"/>
    <property type="match status" value="2"/>
</dbReference>
<dbReference type="OrthoDB" id="1049195at2759"/>
<keyword evidence="6" id="KW-1185">Reference proteome</keyword>
<evidence type="ECO:0000313" key="6">
    <source>
        <dbReference type="Proteomes" id="UP000018144"/>
    </source>
</evidence>
<dbReference type="Pfam" id="PF00076">
    <property type="entry name" value="RRM_1"/>
    <property type="match status" value="2"/>
</dbReference>
<feature type="compositionally biased region" description="Basic and acidic residues" evidence="3">
    <location>
        <begin position="119"/>
        <end position="129"/>
    </location>
</feature>
<dbReference type="EMBL" id="HF935554">
    <property type="protein sequence ID" value="CCX10636.1"/>
    <property type="molecule type" value="Genomic_DNA"/>
</dbReference>
<proteinExistence type="predicted"/>